<dbReference type="Gene3D" id="3.40.50.720">
    <property type="entry name" value="NAD(P)-binding Rossmann-like Domain"/>
    <property type="match status" value="1"/>
</dbReference>
<name>A0A1F7UM31_9BACT</name>
<dbReference type="InterPro" id="IPR051450">
    <property type="entry name" value="Gfo/Idh/MocA_Oxidoreductases"/>
</dbReference>
<dbReference type="SUPFAM" id="SSF51735">
    <property type="entry name" value="NAD(P)-binding Rossmann-fold domains"/>
    <property type="match status" value="1"/>
</dbReference>
<protein>
    <recommendedName>
        <fullName evidence="5">Oxidoreductase</fullName>
    </recommendedName>
</protein>
<dbReference type="InterPro" id="IPR036291">
    <property type="entry name" value="NAD(P)-bd_dom_sf"/>
</dbReference>
<accession>A0A1F7UM31</accession>
<evidence type="ECO:0000313" key="4">
    <source>
        <dbReference type="Proteomes" id="UP000176603"/>
    </source>
</evidence>
<dbReference type="Gene3D" id="3.30.360.10">
    <property type="entry name" value="Dihydrodipicolinate Reductase, domain 2"/>
    <property type="match status" value="1"/>
</dbReference>
<dbReference type="EMBL" id="MGEH01000024">
    <property type="protein sequence ID" value="OGL78778.1"/>
    <property type="molecule type" value="Genomic_DNA"/>
</dbReference>
<dbReference type="SUPFAM" id="SSF55347">
    <property type="entry name" value="Glyceraldehyde-3-phosphate dehydrogenase-like, C-terminal domain"/>
    <property type="match status" value="1"/>
</dbReference>
<dbReference type="Proteomes" id="UP000176603">
    <property type="component" value="Unassembled WGS sequence"/>
</dbReference>
<dbReference type="InterPro" id="IPR000683">
    <property type="entry name" value="Gfo/Idh/MocA-like_OxRdtase_N"/>
</dbReference>
<dbReference type="STRING" id="1802399.A3E39_01290"/>
<feature type="domain" description="GFO/IDH/MocA-like oxidoreductase" evidence="2">
    <location>
        <begin position="127"/>
        <end position="239"/>
    </location>
</feature>
<evidence type="ECO:0000259" key="1">
    <source>
        <dbReference type="Pfam" id="PF01408"/>
    </source>
</evidence>
<dbReference type="Pfam" id="PF01408">
    <property type="entry name" value="GFO_IDH_MocA"/>
    <property type="match status" value="1"/>
</dbReference>
<dbReference type="PANTHER" id="PTHR43377">
    <property type="entry name" value="BILIVERDIN REDUCTASE A"/>
    <property type="match status" value="1"/>
</dbReference>
<evidence type="ECO:0000259" key="2">
    <source>
        <dbReference type="Pfam" id="PF22725"/>
    </source>
</evidence>
<proteinExistence type="predicted"/>
<sequence>MRVLVVGAGYWGPNIVRNLLEFPEVESIGISDLDASKAQKLVQRYPRTHVAESAPAVFSDRYDVAFIVTPVHTHADLARAALDAGLHVMVEKPLTRTSDEAKDLIARAEQADRRLMVGHVFHYKPEVRALAELAKSGELGKIRYMDSVRVNLGLFRPDVNVMWDLAPHDLTIFEAVLGGRMPKRVAAVGASHVPHPTSPQETMVHLSLDYGDGLMGHVHVNWYSPLKQRLMVVAGDKKMAVYDDINTAEPIKVYDRGTYDPEQDTPAYPSLRTGHTFIPNIRQEEPLKLQIREFFNAIKEGRAPETDGHSGLRVIRILETAMRSLKEDGRFVEVA</sequence>
<dbReference type="GO" id="GO:0000166">
    <property type="term" value="F:nucleotide binding"/>
    <property type="evidence" value="ECO:0007669"/>
    <property type="project" value="InterPro"/>
</dbReference>
<dbReference type="InterPro" id="IPR055170">
    <property type="entry name" value="GFO_IDH_MocA-like_dom"/>
</dbReference>
<reference evidence="3 4" key="1">
    <citation type="journal article" date="2016" name="Nat. Commun.">
        <title>Thousands of microbial genomes shed light on interconnected biogeochemical processes in an aquifer system.</title>
        <authorList>
            <person name="Anantharaman K."/>
            <person name="Brown C.T."/>
            <person name="Hug L.A."/>
            <person name="Sharon I."/>
            <person name="Castelle C.J."/>
            <person name="Probst A.J."/>
            <person name="Thomas B.C."/>
            <person name="Singh A."/>
            <person name="Wilkins M.J."/>
            <person name="Karaoz U."/>
            <person name="Brodie E.L."/>
            <person name="Williams K.H."/>
            <person name="Hubbard S.S."/>
            <person name="Banfield J.F."/>
        </authorList>
    </citation>
    <scope>NUCLEOTIDE SEQUENCE [LARGE SCALE GENOMIC DNA]</scope>
</reference>
<dbReference type="PANTHER" id="PTHR43377:SF6">
    <property type="entry name" value="GFO_IDH_MOCA-LIKE OXIDOREDUCTASE N-TERMINAL DOMAIN-CONTAINING PROTEIN"/>
    <property type="match status" value="1"/>
</dbReference>
<dbReference type="AlphaFoldDB" id="A0A1F7UM31"/>
<gene>
    <name evidence="3" type="ORF">A3E39_01290</name>
</gene>
<dbReference type="Pfam" id="PF22725">
    <property type="entry name" value="GFO_IDH_MocA_C3"/>
    <property type="match status" value="1"/>
</dbReference>
<evidence type="ECO:0008006" key="5">
    <source>
        <dbReference type="Google" id="ProtNLM"/>
    </source>
</evidence>
<comment type="caution">
    <text evidence="3">The sequence shown here is derived from an EMBL/GenBank/DDBJ whole genome shotgun (WGS) entry which is preliminary data.</text>
</comment>
<feature type="domain" description="Gfo/Idh/MocA-like oxidoreductase N-terminal" evidence="1">
    <location>
        <begin position="1"/>
        <end position="119"/>
    </location>
</feature>
<evidence type="ECO:0000313" key="3">
    <source>
        <dbReference type="EMBL" id="OGL78778.1"/>
    </source>
</evidence>
<organism evidence="3 4">
    <name type="scientific">Candidatus Uhrbacteria bacterium RIFCSPHIGHO2_12_FULL_60_25</name>
    <dbReference type="NCBI Taxonomy" id="1802399"/>
    <lineage>
        <taxon>Bacteria</taxon>
        <taxon>Candidatus Uhriibacteriota</taxon>
    </lineage>
</organism>